<dbReference type="PANTHER" id="PTHR43214">
    <property type="entry name" value="TWO-COMPONENT RESPONSE REGULATOR"/>
    <property type="match status" value="1"/>
</dbReference>
<sequence length="481" mass="51911">MLAEASADDVGPELMARVALLAGRAFALNHRYSAALSVLFQTAEQVMDSDPLAALDMLCTCAVVAYHSGSEASREQVRQVLSAITATGPLGVRRAWTLAMIDPVADRTALLPELPRLAEAARGRPEELVAVATVAWLLDETPLALELFDDGLGRWRARGPVPEGFVCAAWSAYFEQGQWGMADDLARQASARTAVADLPEAAASALGMRASILAVRGETAAARELATEALTLIDPDKHTMLGVRSRWALGTAALADGDHNTAFECFRAMFTVHGEPAHYHASYPALADLAATAARIGRHDDAATALAAAEHALAGNPSPRLTALLHHGRALVAAEQDNAEHHYLASLGVPSAHRWPFERAKVLLDHGEWLRRRRRIVEARPQLTAALEVFRRLGARPWADRAQAELRAAGVGIAGSAPDPLDGLTAQQQQIIRLAARGLTNREIGERMFLSPRTVTSHLYRSFPKLGVTSRSQLRDLLARW</sequence>
<dbReference type="InterPro" id="IPR036388">
    <property type="entry name" value="WH-like_DNA-bd_sf"/>
</dbReference>
<dbReference type="RefSeq" id="WP_146174811.1">
    <property type="nucleotide sequence ID" value="NZ_PVTF01000005.1"/>
</dbReference>
<dbReference type="SMART" id="SM00421">
    <property type="entry name" value="HTH_LUXR"/>
    <property type="match status" value="1"/>
</dbReference>
<reference evidence="3 4" key="1">
    <citation type="submission" date="2018-03" db="EMBL/GenBank/DDBJ databases">
        <title>Genomic Encyclopedia of Archaeal and Bacterial Type Strains, Phase II (KMG-II): from individual species to whole genera.</title>
        <authorList>
            <person name="Goeker M."/>
        </authorList>
    </citation>
    <scope>NUCLEOTIDE SEQUENCE [LARGE SCALE GENOMIC DNA]</scope>
    <source>
        <strain evidence="3 4">DSM 44720</strain>
    </source>
</reference>
<dbReference type="EMBL" id="PVTF01000005">
    <property type="protein sequence ID" value="PRY41678.1"/>
    <property type="molecule type" value="Genomic_DNA"/>
</dbReference>
<dbReference type="InterPro" id="IPR016032">
    <property type="entry name" value="Sig_transdc_resp-reg_C-effctor"/>
</dbReference>
<dbReference type="InterPro" id="IPR039420">
    <property type="entry name" value="WalR-like"/>
</dbReference>
<dbReference type="Proteomes" id="UP000239494">
    <property type="component" value="Unassembled WGS sequence"/>
</dbReference>
<dbReference type="PRINTS" id="PR00038">
    <property type="entry name" value="HTHLUXR"/>
</dbReference>
<dbReference type="PANTHER" id="PTHR43214:SF42">
    <property type="entry name" value="TRANSCRIPTIONAL REGULATORY PROTEIN DESR"/>
    <property type="match status" value="1"/>
</dbReference>
<evidence type="ECO:0000313" key="3">
    <source>
        <dbReference type="EMBL" id="PRY41678.1"/>
    </source>
</evidence>
<dbReference type="Gene3D" id="1.25.40.10">
    <property type="entry name" value="Tetratricopeptide repeat domain"/>
    <property type="match status" value="1"/>
</dbReference>
<dbReference type="Pfam" id="PF00196">
    <property type="entry name" value="GerE"/>
    <property type="match status" value="1"/>
</dbReference>
<dbReference type="CDD" id="cd06170">
    <property type="entry name" value="LuxR_C_like"/>
    <property type="match status" value="1"/>
</dbReference>
<dbReference type="AlphaFoldDB" id="A0A2T0T7R8"/>
<comment type="caution">
    <text evidence="3">The sequence shown here is derived from an EMBL/GenBank/DDBJ whole genome shotgun (WGS) entry which is preliminary data.</text>
</comment>
<proteinExistence type="predicted"/>
<dbReference type="SUPFAM" id="SSF46894">
    <property type="entry name" value="C-terminal effector domain of the bipartite response regulators"/>
    <property type="match status" value="1"/>
</dbReference>
<dbReference type="GO" id="GO:0006355">
    <property type="term" value="P:regulation of DNA-templated transcription"/>
    <property type="evidence" value="ECO:0007669"/>
    <property type="project" value="InterPro"/>
</dbReference>
<dbReference type="OrthoDB" id="3656034at2"/>
<evidence type="ECO:0000313" key="4">
    <source>
        <dbReference type="Proteomes" id="UP000239494"/>
    </source>
</evidence>
<keyword evidence="1" id="KW-0238">DNA-binding</keyword>
<dbReference type="SUPFAM" id="SSF48452">
    <property type="entry name" value="TPR-like"/>
    <property type="match status" value="1"/>
</dbReference>
<name>A0A2T0T7R8_9PSEU</name>
<dbReference type="InterPro" id="IPR011990">
    <property type="entry name" value="TPR-like_helical_dom_sf"/>
</dbReference>
<feature type="domain" description="HTH luxR-type" evidence="2">
    <location>
        <begin position="417"/>
        <end position="481"/>
    </location>
</feature>
<dbReference type="InterPro" id="IPR000792">
    <property type="entry name" value="Tscrpt_reg_LuxR_C"/>
</dbReference>
<evidence type="ECO:0000256" key="1">
    <source>
        <dbReference type="ARBA" id="ARBA00023125"/>
    </source>
</evidence>
<gene>
    <name evidence="3" type="ORF">CLV43_105436</name>
</gene>
<dbReference type="PROSITE" id="PS50043">
    <property type="entry name" value="HTH_LUXR_2"/>
    <property type="match status" value="1"/>
</dbReference>
<organism evidence="3 4">
    <name type="scientific">Umezawaea tangerina</name>
    <dbReference type="NCBI Taxonomy" id="84725"/>
    <lineage>
        <taxon>Bacteria</taxon>
        <taxon>Bacillati</taxon>
        <taxon>Actinomycetota</taxon>
        <taxon>Actinomycetes</taxon>
        <taxon>Pseudonocardiales</taxon>
        <taxon>Pseudonocardiaceae</taxon>
        <taxon>Umezawaea</taxon>
    </lineage>
</organism>
<dbReference type="GO" id="GO:0003677">
    <property type="term" value="F:DNA binding"/>
    <property type="evidence" value="ECO:0007669"/>
    <property type="project" value="UniProtKB-KW"/>
</dbReference>
<dbReference type="Gene3D" id="1.10.10.10">
    <property type="entry name" value="Winged helix-like DNA-binding domain superfamily/Winged helix DNA-binding domain"/>
    <property type="match status" value="1"/>
</dbReference>
<protein>
    <submittedName>
        <fullName evidence="3">Regulatory LuxR family protein</fullName>
    </submittedName>
</protein>
<dbReference type="PROSITE" id="PS00622">
    <property type="entry name" value="HTH_LUXR_1"/>
    <property type="match status" value="1"/>
</dbReference>
<evidence type="ECO:0000259" key="2">
    <source>
        <dbReference type="PROSITE" id="PS50043"/>
    </source>
</evidence>
<accession>A0A2T0T7R8</accession>
<keyword evidence="4" id="KW-1185">Reference proteome</keyword>